<dbReference type="EMBL" id="CALNXJ010000043">
    <property type="protein sequence ID" value="CAH3147300.1"/>
    <property type="molecule type" value="Genomic_DNA"/>
</dbReference>
<dbReference type="Proteomes" id="UP001159428">
    <property type="component" value="Unassembled WGS sequence"/>
</dbReference>
<feature type="compositionally biased region" description="Basic and acidic residues" evidence="1">
    <location>
        <begin position="66"/>
        <end position="85"/>
    </location>
</feature>
<feature type="region of interest" description="Disordered" evidence="1">
    <location>
        <begin position="53"/>
        <end position="114"/>
    </location>
</feature>
<feature type="compositionally biased region" description="Low complexity" evidence="1">
    <location>
        <begin position="233"/>
        <end position="246"/>
    </location>
</feature>
<comment type="caution">
    <text evidence="3">The sequence shown here is derived from an EMBL/GenBank/DDBJ whole genome shotgun (WGS) entry which is preliminary data.</text>
</comment>
<feature type="compositionally biased region" description="Basic and acidic residues" evidence="1">
    <location>
        <begin position="129"/>
        <end position="184"/>
    </location>
</feature>
<reference evidence="3 4" key="1">
    <citation type="submission" date="2022-05" db="EMBL/GenBank/DDBJ databases">
        <authorList>
            <consortium name="Genoscope - CEA"/>
            <person name="William W."/>
        </authorList>
    </citation>
    <scope>NUCLEOTIDE SEQUENCE [LARGE SCALE GENOMIC DNA]</scope>
</reference>
<feature type="compositionally biased region" description="Polar residues" evidence="1">
    <location>
        <begin position="93"/>
        <end position="104"/>
    </location>
</feature>
<proteinExistence type="predicted"/>
<feature type="transmembrane region" description="Helical" evidence="2">
    <location>
        <begin position="12"/>
        <end position="29"/>
    </location>
</feature>
<feature type="region of interest" description="Disordered" evidence="1">
    <location>
        <begin position="372"/>
        <end position="394"/>
    </location>
</feature>
<feature type="compositionally biased region" description="Basic and acidic residues" evidence="1">
    <location>
        <begin position="105"/>
        <end position="114"/>
    </location>
</feature>
<evidence type="ECO:0000313" key="4">
    <source>
        <dbReference type="Proteomes" id="UP001159428"/>
    </source>
</evidence>
<keyword evidence="2" id="KW-0812">Transmembrane</keyword>
<feature type="region of interest" description="Disordered" evidence="1">
    <location>
        <begin position="316"/>
        <end position="340"/>
    </location>
</feature>
<organism evidence="3 4">
    <name type="scientific">Pocillopora meandrina</name>
    <dbReference type="NCBI Taxonomy" id="46732"/>
    <lineage>
        <taxon>Eukaryota</taxon>
        <taxon>Metazoa</taxon>
        <taxon>Cnidaria</taxon>
        <taxon>Anthozoa</taxon>
        <taxon>Hexacorallia</taxon>
        <taxon>Scleractinia</taxon>
        <taxon>Astrocoeniina</taxon>
        <taxon>Pocilloporidae</taxon>
        <taxon>Pocillopora</taxon>
    </lineage>
</organism>
<keyword evidence="4" id="KW-1185">Reference proteome</keyword>
<keyword evidence="2" id="KW-1133">Transmembrane helix</keyword>
<accession>A0AAU9XGU0</accession>
<protein>
    <submittedName>
        <fullName evidence="3">Uncharacterized protein</fullName>
    </submittedName>
</protein>
<sequence>MAVGRGFFDQYSVFCVFGSVVGCVVVPLITQSVESVIFSAIVISLTATHLTKRASKSENSSQVNTKEVDRRNSRKLKDREREQLPHIKKRKPATQQMQQITSKSSDNRKKKPEDQFKLDLAKQLELERKQEEKKEKKVKKKEERLKRKEHEREEKEKEEQKLKIYKEQRQREMKENLKQGDKNTHPPLQRVDSGKTRFSTVKLARKLESSTIPKSPPKVPASPVLATHAQFLSRQRSQSEGSEGEPSTPPPSVWKVPEYVEPKWNPGKPESKTDLKKTLLNNDIVCAKVKLEPPFNQLHNPVYNSQSFKKNQFMNQNPEKSLAPCETKSSSPPAKVLEKPDNRFNTYSSFSGLDLLSQLKEEGKLNSDTDVRSYSLFGPDEPNSAIFRSPLTGH</sequence>
<gene>
    <name evidence="3" type="ORF">PMEA_00023318</name>
</gene>
<feature type="region of interest" description="Disordered" evidence="1">
    <location>
        <begin position="129"/>
        <end position="275"/>
    </location>
</feature>
<name>A0AAU9XGU0_9CNID</name>
<evidence type="ECO:0000256" key="2">
    <source>
        <dbReference type="SAM" id="Phobius"/>
    </source>
</evidence>
<evidence type="ECO:0000313" key="3">
    <source>
        <dbReference type="EMBL" id="CAH3147300.1"/>
    </source>
</evidence>
<dbReference type="AlphaFoldDB" id="A0AAU9XGU0"/>
<evidence type="ECO:0000256" key="1">
    <source>
        <dbReference type="SAM" id="MobiDB-lite"/>
    </source>
</evidence>
<dbReference type="PROSITE" id="PS51257">
    <property type="entry name" value="PROKAR_LIPOPROTEIN"/>
    <property type="match status" value="1"/>
</dbReference>
<keyword evidence="2" id="KW-0472">Membrane</keyword>